<gene>
    <name evidence="5" type="primary">cctT_2</name>
    <name evidence="5" type="ORF">LOCC1_G001315</name>
</gene>
<sequence>MADKKSSPSKRTVLITGCSDGGLGAALAVAFHEAGLHVYATARNPAKMSQLAALGIETLTLDVLSESSIAACKSKLSSLDILVNNAGNQLTAPVSDISIPEAKNLFDINVWGHIAMTQAILPLLVKSKGMIVNQTSIASVTAVPFTGVYAASKAAMAMLSSTMRLELQVFDITIVELKTGLVQSNLIQNQKDSKDISLPEDSIYAAARELVEKSMRQDQFVGVGMRSKQWGRLVVQDLLKNKPPPIIWRGDEAMLARLGTWLPFGMLDGTIKKMTGLDKLYYQYPLARSKFKQALSQDVRPDPFTTSFASNNIQFALFTTTTYSFRLVIFGIDDTSIEEYQRPESGSIQDSASVESQISVKSEPLMSGLGGMTSSRALHETPETGGKTTRSKEEIDRHWDSVVTQYPVSNELKSLVRADLKKVWHFLRVDNFRQETRIRWATTDRYRIRLDDMVGNLDPEKLSYLCNKPTAFYWLQSAQKTDATGEKNQTPKIILAAIYEEWQRCYNNEPNIEFGPPTVAGIIEAHRSLCVQASSLINQVEGRADDVIEPQLSSSQHYSVLPLYHALVVIIDRLDSFHHEECRRESDGLISLRKIAQHQTVLIARTGVEEGLHESVSFESLKSHSLPLDRSDVVTKSIDLVRVSLATAVQFITDLEKAEDRRRLVTGEESPLDASICPIFYPKEFETLGEKANRNPEAWADGMIKTAEKYGYDNDSTTRESIRRVQAGLDGEVFCDFRHLPFGNCWREE</sequence>
<name>A0A8H8S5E3_9HELO</name>
<dbReference type="InterPro" id="IPR002347">
    <property type="entry name" value="SDR_fam"/>
</dbReference>
<reference evidence="5 6" key="1">
    <citation type="submission" date="2018-05" db="EMBL/GenBank/DDBJ databases">
        <title>Genome sequencing and assembly of the regulated plant pathogen Lachnellula willkommii and related sister species for the development of diagnostic species identification markers.</title>
        <authorList>
            <person name="Giroux E."/>
            <person name="Bilodeau G."/>
        </authorList>
    </citation>
    <scope>NUCLEOTIDE SEQUENCE [LARGE SCALE GENOMIC DNA]</scope>
    <source>
        <strain evidence="5 6">CBS 160.35</strain>
    </source>
</reference>
<dbReference type="PROSITE" id="PS00061">
    <property type="entry name" value="ADH_SHORT"/>
    <property type="match status" value="1"/>
</dbReference>
<comment type="similarity">
    <text evidence="1">Belongs to the short-chain dehydrogenases/reductases (SDR) family.</text>
</comment>
<dbReference type="GO" id="GO:0005811">
    <property type="term" value="C:lipid droplet"/>
    <property type="evidence" value="ECO:0007669"/>
    <property type="project" value="TreeGrafter"/>
</dbReference>
<feature type="region of interest" description="Disordered" evidence="4">
    <location>
        <begin position="373"/>
        <end position="394"/>
    </location>
</feature>
<dbReference type="GO" id="GO:0006654">
    <property type="term" value="P:phosphatidic acid biosynthetic process"/>
    <property type="evidence" value="ECO:0007669"/>
    <property type="project" value="TreeGrafter"/>
</dbReference>
<comment type="caution">
    <text evidence="5">The sequence shown here is derived from an EMBL/GenBank/DDBJ whole genome shotgun (WGS) entry which is preliminary data.</text>
</comment>
<dbReference type="GO" id="GO:0005783">
    <property type="term" value="C:endoplasmic reticulum"/>
    <property type="evidence" value="ECO:0007669"/>
    <property type="project" value="TreeGrafter"/>
</dbReference>
<keyword evidence="2" id="KW-0521">NADP</keyword>
<dbReference type="Proteomes" id="UP000443090">
    <property type="component" value="Unassembled WGS sequence"/>
</dbReference>
<dbReference type="PRINTS" id="PR00080">
    <property type="entry name" value="SDRFAMILY"/>
</dbReference>
<dbReference type="OrthoDB" id="2102561at2759"/>
<dbReference type="PANTHER" id="PTHR44169:SF6">
    <property type="entry name" value="NADPH-DEPENDENT 1-ACYLDIHYDROXYACETONE PHOSPHATE REDUCTASE"/>
    <property type="match status" value="1"/>
</dbReference>
<evidence type="ECO:0000256" key="1">
    <source>
        <dbReference type="ARBA" id="ARBA00006484"/>
    </source>
</evidence>
<dbReference type="SUPFAM" id="SSF51735">
    <property type="entry name" value="NAD(P)-binding Rossmann-fold domains"/>
    <property type="match status" value="1"/>
</dbReference>
<dbReference type="GO" id="GO:0004806">
    <property type="term" value="F:triacylglycerol lipase activity"/>
    <property type="evidence" value="ECO:0007669"/>
    <property type="project" value="TreeGrafter"/>
</dbReference>
<dbReference type="Gene3D" id="3.40.50.720">
    <property type="entry name" value="NAD(P)-binding Rossmann-like Domain"/>
    <property type="match status" value="1"/>
</dbReference>
<evidence type="ECO:0000256" key="2">
    <source>
        <dbReference type="ARBA" id="ARBA00022857"/>
    </source>
</evidence>
<keyword evidence="6" id="KW-1185">Reference proteome</keyword>
<proteinExistence type="inferred from homology"/>
<keyword evidence="3" id="KW-0560">Oxidoreductase</keyword>
<dbReference type="GO" id="GO:0000140">
    <property type="term" value="F:acylglycerone-phosphate reductase (NADP+) activity"/>
    <property type="evidence" value="ECO:0007669"/>
    <property type="project" value="TreeGrafter"/>
</dbReference>
<dbReference type="InterPro" id="IPR036291">
    <property type="entry name" value="NAD(P)-bd_dom_sf"/>
</dbReference>
<dbReference type="InterPro" id="IPR020904">
    <property type="entry name" value="Sc_DH/Rdtase_CS"/>
</dbReference>
<evidence type="ECO:0000256" key="4">
    <source>
        <dbReference type="SAM" id="MobiDB-lite"/>
    </source>
</evidence>
<dbReference type="GO" id="GO:0019433">
    <property type="term" value="P:triglyceride catabolic process"/>
    <property type="evidence" value="ECO:0007669"/>
    <property type="project" value="TreeGrafter"/>
</dbReference>
<dbReference type="Pfam" id="PF00106">
    <property type="entry name" value="adh_short"/>
    <property type="match status" value="1"/>
</dbReference>
<organism evidence="5 6">
    <name type="scientific">Lachnellula occidentalis</name>
    <dbReference type="NCBI Taxonomy" id="215460"/>
    <lineage>
        <taxon>Eukaryota</taxon>
        <taxon>Fungi</taxon>
        <taxon>Dikarya</taxon>
        <taxon>Ascomycota</taxon>
        <taxon>Pezizomycotina</taxon>
        <taxon>Leotiomycetes</taxon>
        <taxon>Helotiales</taxon>
        <taxon>Lachnaceae</taxon>
        <taxon>Lachnellula</taxon>
    </lineage>
</organism>
<accession>A0A8H8S5E3</accession>
<evidence type="ECO:0000256" key="3">
    <source>
        <dbReference type="ARBA" id="ARBA00023002"/>
    </source>
</evidence>
<dbReference type="AlphaFoldDB" id="A0A8H8S5E3"/>
<dbReference type="PANTHER" id="PTHR44169">
    <property type="entry name" value="NADPH-DEPENDENT 1-ACYLDIHYDROXYACETONE PHOSPHATE REDUCTASE"/>
    <property type="match status" value="1"/>
</dbReference>
<evidence type="ECO:0000313" key="6">
    <source>
        <dbReference type="Proteomes" id="UP000443090"/>
    </source>
</evidence>
<evidence type="ECO:0000313" key="5">
    <source>
        <dbReference type="EMBL" id="TVY48537.1"/>
    </source>
</evidence>
<dbReference type="PRINTS" id="PR00081">
    <property type="entry name" value="GDHRDH"/>
</dbReference>
<dbReference type="EMBL" id="QGMI01000044">
    <property type="protein sequence ID" value="TVY48537.1"/>
    <property type="molecule type" value="Genomic_DNA"/>
</dbReference>
<protein>
    <submittedName>
        <fullName evidence="5">Short-chain dehydrogenase</fullName>
    </submittedName>
</protein>